<dbReference type="EMBL" id="CACVBR010000038">
    <property type="protein sequence ID" value="CAA7197054.1"/>
    <property type="molecule type" value="Genomic_DNA"/>
</dbReference>
<accession>A0A6N4XBD3</accession>
<keyword evidence="1" id="KW-0732">Signal</keyword>
<reference evidence="2 3" key="1">
    <citation type="submission" date="2020-01" db="EMBL/GenBank/DDBJ databases">
        <authorList>
            <person name="Rodrigo-Torres L."/>
            <person name="Arahal R. D."/>
            <person name="Lucena T."/>
        </authorList>
    </citation>
    <scope>NUCLEOTIDE SEQUENCE [LARGE SCALE GENOMIC DNA]</scope>
    <source>
        <strain evidence="2 3">CECT 9293</strain>
    </source>
</reference>
<organism evidence="2 3">
    <name type="scientific">Chryseobacterium potabilaquae</name>
    <dbReference type="NCBI Taxonomy" id="2675057"/>
    <lineage>
        <taxon>Bacteria</taxon>
        <taxon>Pseudomonadati</taxon>
        <taxon>Bacteroidota</taxon>
        <taxon>Flavobacteriia</taxon>
        <taxon>Flavobacteriales</taxon>
        <taxon>Weeksellaceae</taxon>
        <taxon>Chryseobacterium group</taxon>
        <taxon>Chryseobacterium</taxon>
    </lineage>
</organism>
<dbReference type="Proteomes" id="UP000445144">
    <property type="component" value="Unassembled WGS sequence"/>
</dbReference>
<proteinExistence type="predicted"/>
<name>A0A6N4XBD3_9FLAO</name>
<keyword evidence="3" id="KW-1185">Reference proteome</keyword>
<evidence type="ECO:0000313" key="2">
    <source>
        <dbReference type="EMBL" id="CAA7197054.1"/>
    </source>
</evidence>
<evidence type="ECO:0000256" key="1">
    <source>
        <dbReference type="SAM" id="SignalP"/>
    </source>
</evidence>
<sequence>MIVLLLFFSIGFSQVAIGKTSVSNSSVSLEFANENKGMILPWVTSAASVIDVVDGTLIYDISDKKVKYLSSGTWVDLSVDNTGVVDTTLQDSKTEIGTAKVAIGENATTDTTAGILILSDNDKAMILPKMISPHLNIINPSAGMIAYDTLAHQLAVFNGTVWSFWKP</sequence>
<feature type="signal peptide" evidence="1">
    <location>
        <begin position="1"/>
        <end position="18"/>
    </location>
</feature>
<gene>
    <name evidence="2" type="ORF">CHRY9293_03111</name>
</gene>
<evidence type="ECO:0000313" key="3">
    <source>
        <dbReference type="Proteomes" id="UP000445144"/>
    </source>
</evidence>
<protein>
    <submittedName>
        <fullName evidence="2">Uncharacterized protein</fullName>
    </submittedName>
</protein>
<feature type="chain" id="PRO_5026866558" evidence="1">
    <location>
        <begin position="19"/>
        <end position="167"/>
    </location>
</feature>
<dbReference type="AlphaFoldDB" id="A0A6N4XBD3"/>